<dbReference type="KEGG" id="vg:40232674"/>
<gene>
    <name evidence="1" type="primary">119</name>
    <name evidence="1" type="ORF">JOEDIRT_119</name>
</gene>
<dbReference type="EMBL" id="JF704108">
    <property type="protein sequence ID" value="AEK07144.1"/>
    <property type="molecule type" value="Genomic_DNA"/>
</dbReference>
<sequence length="46" mass="5549">MPGRYFNEEGEPLMTAAQARFEAYLDDEPDVDAYYDYYDYYDRFGD</sequence>
<keyword evidence="2" id="KW-1185">Reference proteome</keyword>
<accession>G1BQN9</accession>
<evidence type="ECO:0000313" key="2">
    <source>
        <dbReference type="Proteomes" id="UP000223696"/>
    </source>
</evidence>
<dbReference type="Proteomes" id="UP000223696">
    <property type="component" value="Segment"/>
</dbReference>
<evidence type="ECO:0000313" key="1">
    <source>
        <dbReference type="EMBL" id="AEK07144.1"/>
    </source>
</evidence>
<organism evidence="1 2">
    <name type="scientific">Mycobacterium phage JoeDirt</name>
    <dbReference type="NCBI Taxonomy" id="2920882"/>
    <lineage>
        <taxon>Viruses</taxon>
        <taxon>Duplodnaviria</taxon>
        <taxon>Heunggongvirae</taxon>
        <taxon>Uroviricota</taxon>
        <taxon>Caudoviricetes</taxon>
        <taxon>Vilmaviridae</taxon>
        <taxon>Lclasvirinae</taxon>
        <taxon>Bronvirus</taxon>
        <taxon>Bronvirus joedirt</taxon>
        <taxon>Mycobacterium virus JoeDirt</taxon>
    </lineage>
</organism>
<protein>
    <submittedName>
        <fullName evidence="1">Uncharacterized protein</fullName>
    </submittedName>
</protein>
<name>G1BQN9_9CAUD</name>
<reference evidence="1 2" key="1">
    <citation type="journal article" date="2012" name="J. Virol.">
        <title>Complete Genome Sequences of 138 Mycobacteriophages.</title>
        <authorList>
            <consortium name="the Science Education Alliance Phage Hunters Advancing Genomics and Evolutionary Science Program"/>
            <consortium name="the KwaZulu-Natal Research Institute for Tuberculosis and HIV Mycobacterial Genetics Course Students"/>
            <consortium name="the Phage Hunters Integrating Research and Education Program"/>
            <person name="Hatfull G.F."/>
        </authorList>
    </citation>
    <scope>NUCLEOTIDE SEQUENCE [LARGE SCALE GENOMIC DNA]</scope>
    <source>
        <strain evidence="2">JoeDirt</strain>
    </source>
</reference>
<proteinExistence type="predicted"/>
<dbReference type="RefSeq" id="YP_009635955.1">
    <property type="nucleotide sequence ID" value="NC_042313.1"/>
</dbReference>
<dbReference type="GeneID" id="40232674"/>